<dbReference type="PANTHER" id="PTHR30472">
    <property type="entry name" value="FERRIC ENTEROBACTIN TRANSPORT SYSTEM PERMEASE PROTEIN"/>
    <property type="match status" value="1"/>
</dbReference>
<dbReference type="CDD" id="cd06550">
    <property type="entry name" value="TM_ABC_iron-siderophores_like"/>
    <property type="match status" value="1"/>
</dbReference>
<sequence length="344" mass="35346">MDFGRRTLWARLGPVSLRLDVRSLAVCAVLAALSLSVALVALASGDFRLSVSEVVSAVLDRQSFAHTIVVDWRMPRVLAALVFGAALGVSGAIFQSLTRNPLASPDIIGFSTGAYTGALLVMVLAGGSYLRVAGGALAGGLATAALVYLLAYRRGVQGFRLIIVGIAVAATLNSFNTWLMLTADLEVAMAAATWGIGSLNDTGWAQAGLGGVVIGVLLLVAVPLARPLRQLELGDDAARARGVAVEPARLALVALGVALTAAVSAAAGPIVFVALAAGQISRRLTRTAGVALAPAAFLGALMLCACDYVAQHVLPTPLPVGVVTVVLGGGYLIWLLIHESRRRL</sequence>
<evidence type="ECO:0000313" key="9">
    <source>
        <dbReference type="EMBL" id="MBU2663652.1"/>
    </source>
</evidence>
<evidence type="ECO:0000256" key="2">
    <source>
        <dbReference type="ARBA" id="ARBA00007935"/>
    </source>
</evidence>
<evidence type="ECO:0000256" key="3">
    <source>
        <dbReference type="ARBA" id="ARBA00022448"/>
    </source>
</evidence>
<feature type="transmembrane region" description="Helical" evidence="8">
    <location>
        <begin position="250"/>
        <end position="277"/>
    </location>
</feature>
<feature type="transmembrane region" description="Helical" evidence="8">
    <location>
        <begin position="158"/>
        <end position="175"/>
    </location>
</feature>
<feature type="transmembrane region" description="Helical" evidence="8">
    <location>
        <begin position="77"/>
        <end position="95"/>
    </location>
</feature>
<comment type="similarity">
    <text evidence="2">Belongs to the binding-protein-dependent transport system permease family. FecCD subfamily.</text>
</comment>
<keyword evidence="7 8" id="KW-0472">Membrane</keyword>
<keyword evidence="3" id="KW-0813">Transport</keyword>
<feature type="transmembrane region" description="Helical" evidence="8">
    <location>
        <begin position="21"/>
        <end position="43"/>
    </location>
</feature>
<feature type="transmembrane region" description="Helical" evidence="8">
    <location>
        <begin position="107"/>
        <end position="126"/>
    </location>
</feature>
<evidence type="ECO:0000256" key="1">
    <source>
        <dbReference type="ARBA" id="ARBA00004651"/>
    </source>
</evidence>
<dbReference type="InterPro" id="IPR037294">
    <property type="entry name" value="ABC_BtuC-like"/>
</dbReference>
<keyword evidence="6 8" id="KW-1133">Transmembrane helix</keyword>
<reference evidence="9 10" key="1">
    <citation type="submission" date="2021-06" db="EMBL/GenBank/DDBJ databases">
        <title>Actinoplanes lichenicola sp. nov., and Actinoplanes ovalisporus sp. nov., isolated from lichen in Thailand.</title>
        <authorList>
            <person name="Saeng-In P."/>
            <person name="Kanchanasin P."/>
            <person name="Yuki M."/>
            <person name="Kudo T."/>
            <person name="Ohkuma M."/>
            <person name="Phongsopitanun W."/>
            <person name="Tanasupawat S."/>
        </authorList>
    </citation>
    <scope>NUCLEOTIDE SEQUENCE [LARGE SCALE GENOMIC DNA]</scope>
    <source>
        <strain evidence="9 10">NBRC 110975</strain>
    </source>
</reference>
<protein>
    <submittedName>
        <fullName evidence="9">Iron chelate uptake ABC transporter family permease subunit</fullName>
    </submittedName>
</protein>
<feature type="transmembrane region" description="Helical" evidence="8">
    <location>
        <begin position="316"/>
        <end position="337"/>
    </location>
</feature>
<evidence type="ECO:0000256" key="6">
    <source>
        <dbReference type="ARBA" id="ARBA00022989"/>
    </source>
</evidence>
<dbReference type="InterPro" id="IPR000522">
    <property type="entry name" value="ABC_transptr_permease_BtuC"/>
</dbReference>
<gene>
    <name evidence="9" type="ORF">KOI35_09050</name>
</gene>
<feature type="transmembrane region" description="Helical" evidence="8">
    <location>
        <begin position="132"/>
        <end position="151"/>
    </location>
</feature>
<evidence type="ECO:0000313" key="10">
    <source>
        <dbReference type="Proteomes" id="UP001519654"/>
    </source>
</evidence>
<dbReference type="Gene3D" id="1.10.3470.10">
    <property type="entry name" value="ABC transporter involved in vitamin B12 uptake, BtuC"/>
    <property type="match status" value="1"/>
</dbReference>
<dbReference type="EMBL" id="JAHKKG010000003">
    <property type="protein sequence ID" value="MBU2663652.1"/>
    <property type="molecule type" value="Genomic_DNA"/>
</dbReference>
<evidence type="ECO:0000256" key="7">
    <source>
        <dbReference type="ARBA" id="ARBA00023136"/>
    </source>
</evidence>
<keyword evidence="5 8" id="KW-0812">Transmembrane</keyword>
<evidence type="ECO:0000256" key="8">
    <source>
        <dbReference type="SAM" id="Phobius"/>
    </source>
</evidence>
<accession>A0ABS5YJS1</accession>
<evidence type="ECO:0000256" key="5">
    <source>
        <dbReference type="ARBA" id="ARBA00022692"/>
    </source>
</evidence>
<dbReference type="Proteomes" id="UP001519654">
    <property type="component" value="Unassembled WGS sequence"/>
</dbReference>
<feature type="transmembrane region" description="Helical" evidence="8">
    <location>
        <begin position="207"/>
        <end position="225"/>
    </location>
</feature>
<proteinExistence type="inferred from homology"/>
<comment type="subcellular location">
    <subcellularLocation>
        <location evidence="1">Cell membrane</location>
        <topology evidence="1">Multi-pass membrane protein</topology>
    </subcellularLocation>
</comment>
<dbReference type="Pfam" id="PF01032">
    <property type="entry name" value="FecCD"/>
    <property type="match status" value="1"/>
</dbReference>
<feature type="transmembrane region" description="Helical" evidence="8">
    <location>
        <begin position="289"/>
        <end position="310"/>
    </location>
</feature>
<organism evidence="9 10">
    <name type="scientific">Paractinoplanes bogorensis</name>
    <dbReference type="NCBI Taxonomy" id="1610840"/>
    <lineage>
        <taxon>Bacteria</taxon>
        <taxon>Bacillati</taxon>
        <taxon>Actinomycetota</taxon>
        <taxon>Actinomycetes</taxon>
        <taxon>Micromonosporales</taxon>
        <taxon>Micromonosporaceae</taxon>
        <taxon>Paractinoplanes</taxon>
    </lineage>
</organism>
<name>A0ABS5YJS1_9ACTN</name>
<dbReference type="PANTHER" id="PTHR30472:SF24">
    <property type="entry name" value="FERRIC ENTEROBACTIN TRANSPORT SYSTEM PERMEASE PROTEIN FEPG"/>
    <property type="match status" value="1"/>
</dbReference>
<keyword evidence="4" id="KW-1003">Cell membrane</keyword>
<keyword evidence="10" id="KW-1185">Reference proteome</keyword>
<evidence type="ECO:0000256" key="4">
    <source>
        <dbReference type="ARBA" id="ARBA00022475"/>
    </source>
</evidence>
<comment type="caution">
    <text evidence="9">The sequence shown here is derived from an EMBL/GenBank/DDBJ whole genome shotgun (WGS) entry which is preliminary data.</text>
</comment>
<dbReference type="SUPFAM" id="SSF81345">
    <property type="entry name" value="ABC transporter involved in vitamin B12 uptake, BtuC"/>
    <property type="match status" value="1"/>
</dbReference>